<keyword evidence="4" id="KW-1185">Reference proteome</keyword>
<dbReference type="PANTHER" id="PTHR14052:SF0">
    <property type="entry name" value="ORIGIN RECOGNITION COMPLEX SUBUNIT 2"/>
    <property type="match status" value="1"/>
</dbReference>
<keyword evidence="1" id="KW-0539">Nucleus</keyword>
<evidence type="ECO:0000259" key="2">
    <source>
        <dbReference type="Pfam" id="PF04084"/>
    </source>
</evidence>
<evidence type="ECO:0000313" key="4">
    <source>
        <dbReference type="Proteomes" id="UP000516437"/>
    </source>
</evidence>
<gene>
    <name evidence="3" type="ORF">CJ030_MR5G015909</name>
</gene>
<dbReference type="Pfam" id="PF04084">
    <property type="entry name" value="RecA-like_ORC2"/>
    <property type="match status" value="1"/>
</dbReference>
<dbReference type="GO" id="GO:0003688">
    <property type="term" value="F:DNA replication origin binding"/>
    <property type="evidence" value="ECO:0007669"/>
    <property type="project" value="UniProtKB-UniRule"/>
</dbReference>
<dbReference type="PANTHER" id="PTHR14052">
    <property type="entry name" value="ORIGIN RECOGNITION COMPLEX SUBUNIT 2"/>
    <property type="match status" value="1"/>
</dbReference>
<evidence type="ECO:0000256" key="1">
    <source>
        <dbReference type="RuleBase" id="RU368084"/>
    </source>
</evidence>
<comment type="similarity">
    <text evidence="1">Belongs to the ORC2 family.</text>
</comment>
<name>A0A6A1VK49_9ROSI</name>
<dbReference type="EMBL" id="RXIC02000023">
    <property type="protein sequence ID" value="KAB1213103.1"/>
    <property type="molecule type" value="Genomic_DNA"/>
</dbReference>
<dbReference type="AlphaFoldDB" id="A0A6A1VK49"/>
<accession>A0A6A1VK49</accession>
<dbReference type="InterPro" id="IPR056772">
    <property type="entry name" value="RecA-like_ORC2"/>
</dbReference>
<dbReference type="Proteomes" id="UP000516437">
    <property type="component" value="Chromosome 5"/>
</dbReference>
<comment type="caution">
    <text evidence="3">The sequence shown here is derived from an EMBL/GenBank/DDBJ whole genome shotgun (WGS) entry which is preliminary data.</text>
</comment>
<comment type="function">
    <text evidence="1">Component of the origin recognition complex (ORC) that binds origins of replication. DNA-binding is ATP-dependent. ORC is required to assemble the pre-replication complex necessary to initiate DNA replication.</text>
</comment>
<organism evidence="3 4">
    <name type="scientific">Morella rubra</name>
    <name type="common">Chinese bayberry</name>
    <dbReference type="NCBI Taxonomy" id="262757"/>
    <lineage>
        <taxon>Eukaryota</taxon>
        <taxon>Viridiplantae</taxon>
        <taxon>Streptophyta</taxon>
        <taxon>Embryophyta</taxon>
        <taxon>Tracheophyta</taxon>
        <taxon>Spermatophyta</taxon>
        <taxon>Magnoliopsida</taxon>
        <taxon>eudicotyledons</taxon>
        <taxon>Gunneridae</taxon>
        <taxon>Pentapetalae</taxon>
        <taxon>rosids</taxon>
        <taxon>fabids</taxon>
        <taxon>Fagales</taxon>
        <taxon>Myricaceae</taxon>
        <taxon>Morella</taxon>
    </lineage>
</organism>
<keyword evidence="1" id="KW-0235">DNA replication</keyword>
<feature type="domain" description="Origin recognition complex subunit 2 RecA-like" evidence="2">
    <location>
        <begin position="13"/>
        <end position="111"/>
    </location>
</feature>
<reference evidence="3 4" key="1">
    <citation type="journal article" date="2019" name="Plant Biotechnol. J.">
        <title>The red bayberry genome and genetic basis of sex determination.</title>
        <authorList>
            <person name="Jia H.M."/>
            <person name="Jia H.J."/>
            <person name="Cai Q.L."/>
            <person name="Wang Y."/>
            <person name="Zhao H.B."/>
            <person name="Yang W.F."/>
            <person name="Wang G.Y."/>
            <person name="Li Y.H."/>
            <person name="Zhan D.L."/>
            <person name="Shen Y.T."/>
            <person name="Niu Q.F."/>
            <person name="Chang L."/>
            <person name="Qiu J."/>
            <person name="Zhao L."/>
            <person name="Xie H.B."/>
            <person name="Fu W.Y."/>
            <person name="Jin J."/>
            <person name="Li X.W."/>
            <person name="Jiao Y."/>
            <person name="Zhou C.C."/>
            <person name="Tu T."/>
            <person name="Chai C.Y."/>
            <person name="Gao J.L."/>
            <person name="Fan L.J."/>
            <person name="van de Weg E."/>
            <person name="Wang J.Y."/>
            <person name="Gao Z.S."/>
        </authorList>
    </citation>
    <scope>NUCLEOTIDE SEQUENCE [LARGE SCALE GENOMIC DNA]</scope>
    <source>
        <tissue evidence="3">Leaves</tissue>
    </source>
</reference>
<protein>
    <recommendedName>
        <fullName evidence="1">Origin recognition complex subunit 2</fullName>
    </recommendedName>
</protein>
<sequence length="113" mass="12729">MASNIEPKHEKEVAALLNNYKSLYLKWVFELRCSFDLLMYGFGSKKALIEDFASTTLTKEILLAINGYLHASIEVLLDQLKAKKAATSGNLSKFQQPFSSRSMDDVLAFMNES</sequence>
<dbReference type="OrthoDB" id="1730278at2759"/>
<proteinExistence type="inferred from homology"/>
<dbReference type="InterPro" id="IPR007220">
    <property type="entry name" value="ORC2"/>
</dbReference>
<dbReference type="GO" id="GO:0006260">
    <property type="term" value="P:DNA replication"/>
    <property type="evidence" value="ECO:0007669"/>
    <property type="project" value="UniProtKB-UniRule"/>
</dbReference>
<evidence type="ECO:0000313" key="3">
    <source>
        <dbReference type="EMBL" id="KAB1213103.1"/>
    </source>
</evidence>
<dbReference type="GO" id="GO:0005664">
    <property type="term" value="C:nuclear origin of replication recognition complex"/>
    <property type="evidence" value="ECO:0007669"/>
    <property type="project" value="UniProtKB-UniRule"/>
</dbReference>
<comment type="subunit">
    <text evidence="1">Component of the origin recognition complex (ORC).</text>
</comment>
<comment type="subcellular location">
    <subcellularLocation>
        <location evidence="1">Nucleus</location>
    </subcellularLocation>
</comment>